<dbReference type="SMART" id="SM00471">
    <property type="entry name" value="HDc"/>
    <property type="match status" value="1"/>
</dbReference>
<dbReference type="NCBIfam" id="TIGR00277">
    <property type="entry name" value="HDIG"/>
    <property type="match status" value="1"/>
</dbReference>
<dbReference type="Pfam" id="PF13487">
    <property type="entry name" value="HD_5"/>
    <property type="match status" value="1"/>
</dbReference>
<reference evidence="2" key="1">
    <citation type="submission" date="2022-10" db="EMBL/GenBank/DDBJ databases">
        <title>The WGS of Solirubrobacter phytolaccae KCTC 29190.</title>
        <authorList>
            <person name="Jiang Z."/>
        </authorList>
    </citation>
    <scope>NUCLEOTIDE SEQUENCE</scope>
    <source>
        <strain evidence="2">KCTC 29190</strain>
    </source>
</reference>
<name>A0A9X3SCU0_9ACTN</name>
<dbReference type="Gene3D" id="1.10.3210.10">
    <property type="entry name" value="Hypothetical protein af1432"/>
    <property type="match status" value="1"/>
</dbReference>
<dbReference type="CDD" id="cd00077">
    <property type="entry name" value="HDc"/>
    <property type="match status" value="1"/>
</dbReference>
<accession>A0A9X3SCU0</accession>
<dbReference type="AlphaFoldDB" id="A0A9X3SCU0"/>
<keyword evidence="3" id="KW-1185">Reference proteome</keyword>
<dbReference type="InterPro" id="IPR037522">
    <property type="entry name" value="HD_GYP_dom"/>
</dbReference>
<gene>
    <name evidence="2" type="ORF">OJ997_21490</name>
</gene>
<evidence type="ECO:0000313" key="3">
    <source>
        <dbReference type="Proteomes" id="UP001147653"/>
    </source>
</evidence>
<dbReference type="InterPro" id="IPR003018">
    <property type="entry name" value="GAF"/>
</dbReference>
<protein>
    <submittedName>
        <fullName evidence="2">HD domain-containing protein</fullName>
    </submittedName>
</protein>
<dbReference type="RefSeq" id="WP_270027284.1">
    <property type="nucleotide sequence ID" value="NZ_JAPDDP010000043.1"/>
</dbReference>
<organism evidence="2 3">
    <name type="scientific">Solirubrobacter phytolaccae</name>
    <dbReference type="NCBI Taxonomy" id="1404360"/>
    <lineage>
        <taxon>Bacteria</taxon>
        <taxon>Bacillati</taxon>
        <taxon>Actinomycetota</taxon>
        <taxon>Thermoleophilia</taxon>
        <taxon>Solirubrobacterales</taxon>
        <taxon>Solirubrobacteraceae</taxon>
        <taxon>Solirubrobacter</taxon>
    </lineage>
</organism>
<dbReference type="InterPro" id="IPR052020">
    <property type="entry name" value="Cyclic_di-GMP/3'3'-cGAMP_PDE"/>
</dbReference>
<dbReference type="Pfam" id="PF13185">
    <property type="entry name" value="GAF_2"/>
    <property type="match status" value="1"/>
</dbReference>
<evidence type="ECO:0000313" key="2">
    <source>
        <dbReference type="EMBL" id="MDA0182900.1"/>
    </source>
</evidence>
<dbReference type="InterPro" id="IPR003607">
    <property type="entry name" value="HD/PDEase_dom"/>
</dbReference>
<dbReference type="SUPFAM" id="SSF55781">
    <property type="entry name" value="GAF domain-like"/>
    <property type="match status" value="1"/>
</dbReference>
<dbReference type="Gene3D" id="3.30.450.40">
    <property type="match status" value="1"/>
</dbReference>
<dbReference type="PROSITE" id="PS51832">
    <property type="entry name" value="HD_GYP"/>
    <property type="match status" value="1"/>
</dbReference>
<dbReference type="Proteomes" id="UP001147653">
    <property type="component" value="Unassembled WGS sequence"/>
</dbReference>
<dbReference type="SMART" id="SM00065">
    <property type="entry name" value="GAF"/>
    <property type="match status" value="1"/>
</dbReference>
<dbReference type="EMBL" id="JAPDDP010000043">
    <property type="protein sequence ID" value="MDA0182900.1"/>
    <property type="molecule type" value="Genomic_DNA"/>
</dbReference>
<evidence type="ECO:0000259" key="1">
    <source>
        <dbReference type="PROSITE" id="PS51832"/>
    </source>
</evidence>
<dbReference type="InterPro" id="IPR006675">
    <property type="entry name" value="HDIG_dom"/>
</dbReference>
<proteinExistence type="predicted"/>
<dbReference type="InterPro" id="IPR029016">
    <property type="entry name" value="GAF-like_dom_sf"/>
</dbReference>
<comment type="caution">
    <text evidence="2">The sequence shown here is derived from an EMBL/GenBank/DDBJ whole genome shotgun (WGS) entry which is preliminary data.</text>
</comment>
<dbReference type="SUPFAM" id="SSF109604">
    <property type="entry name" value="HD-domain/PDEase-like"/>
    <property type="match status" value="1"/>
</dbReference>
<dbReference type="PANTHER" id="PTHR45228">
    <property type="entry name" value="CYCLIC DI-GMP PHOSPHODIESTERASE TM_0186-RELATED"/>
    <property type="match status" value="1"/>
</dbReference>
<sequence length="352" mass="38929">MQQTTTPDPSLELIGLVQRLSLARSLAEIQSIVRSGARRLTGADGATFVLRDGDKCFYADEDAIEPLWKGQRFPLGQCISGWAMNNRRSVAIEDIYVDDRIPHAAYRPTFVKSLAMVPIRTLEPVGAIGNYWAHQRQPSDHELDLLQALADSTAVAIENVQVYDQLDAARTETLQCLARAAEYRDGATHEHTERVAGLAAQLATELGWTAERVELLRLAAPLHDIGKLAVADAVLLKAGKLTDEEFDQVKEHAEAGASILSGTHSDVLQMGREIARTHHEWWDGSGYPHGLRGADIPDAGRIVALADVYDALTSPRPYKDAWTHEQARDEIVRLRGRHFDPAVVDAFLRLRP</sequence>
<feature type="domain" description="HD-GYP" evidence="1">
    <location>
        <begin position="166"/>
        <end position="352"/>
    </location>
</feature>